<dbReference type="Gene3D" id="4.10.860.10">
    <property type="entry name" value="UVR domain"/>
    <property type="match status" value="1"/>
</dbReference>
<keyword evidence="7 13" id="KW-0067">ATP-binding</keyword>
<keyword evidence="3 13" id="KW-0963">Cytoplasm</keyword>
<dbReference type="HAMAP" id="MF_00204">
    <property type="entry name" value="UvrB"/>
    <property type="match status" value="1"/>
</dbReference>
<evidence type="ECO:0000256" key="8">
    <source>
        <dbReference type="ARBA" id="ARBA00022881"/>
    </source>
</evidence>
<dbReference type="Pfam" id="PF02151">
    <property type="entry name" value="UVR"/>
    <property type="match status" value="1"/>
</dbReference>
<dbReference type="STRING" id="587909.SAMN05421810_11281"/>
<dbReference type="SUPFAM" id="SSF46600">
    <property type="entry name" value="C-terminal UvrC-binding domain of UvrB"/>
    <property type="match status" value="1"/>
</dbReference>
<evidence type="ECO:0000256" key="9">
    <source>
        <dbReference type="ARBA" id="ARBA00023204"/>
    </source>
</evidence>
<accession>A0A1I6AFM0</accession>
<dbReference type="Pfam" id="PF12344">
    <property type="entry name" value="UvrB"/>
    <property type="match status" value="1"/>
</dbReference>
<dbReference type="InterPro" id="IPR001943">
    <property type="entry name" value="UVR_dom"/>
</dbReference>
<dbReference type="EMBL" id="FOWW01000012">
    <property type="protein sequence ID" value="SFQ67516.1"/>
    <property type="molecule type" value="Genomic_DNA"/>
</dbReference>
<dbReference type="PANTHER" id="PTHR24029">
    <property type="entry name" value="UVRABC SYSTEM PROTEIN B"/>
    <property type="match status" value="1"/>
</dbReference>
<gene>
    <name evidence="13" type="primary">uvrB</name>
    <name evidence="20" type="ORF">SAMN05421810_11281</name>
</gene>
<name>A0A1I6AFM0_9PSEU</name>
<dbReference type="InterPro" id="IPR006935">
    <property type="entry name" value="Helicase/UvrB_N"/>
</dbReference>
<keyword evidence="8 13" id="KW-0267">Excision nuclease</keyword>
<dbReference type="GO" id="GO:0006289">
    <property type="term" value="P:nucleotide-excision repair"/>
    <property type="evidence" value="ECO:0007669"/>
    <property type="project" value="UniProtKB-UniRule"/>
</dbReference>
<dbReference type="Proteomes" id="UP000198727">
    <property type="component" value="Unassembled WGS sequence"/>
</dbReference>
<dbReference type="PROSITE" id="PS51194">
    <property type="entry name" value="HELICASE_CTER"/>
    <property type="match status" value="1"/>
</dbReference>
<dbReference type="InterPro" id="IPR014001">
    <property type="entry name" value="Helicase_ATP-bd"/>
</dbReference>
<keyword evidence="4 13" id="KW-0547">Nucleotide-binding</keyword>
<dbReference type="Pfam" id="PF04851">
    <property type="entry name" value="ResIII"/>
    <property type="match status" value="1"/>
</dbReference>
<dbReference type="GO" id="GO:0005524">
    <property type="term" value="F:ATP binding"/>
    <property type="evidence" value="ECO:0007669"/>
    <property type="project" value="UniProtKB-UniRule"/>
</dbReference>
<dbReference type="InterPro" id="IPR024759">
    <property type="entry name" value="UvrB_YAD/RRR_dom"/>
</dbReference>
<feature type="short sequence motif" description="Beta-hairpin" evidence="13">
    <location>
        <begin position="143"/>
        <end position="166"/>
    </location>
</feature>
<keyword evidence="6 13" id="KW-0228">DNA excision</keyword>
<comment type="subcellular location">
    <subcellularLocation>
        <location evidence="1 13 14">Cytoplasm</location>
    </subcellularLocation>
</comment>
<dbReference type="InterPro" id="IPR041471">
    <property type="entry name" value="UvrB_inter"/>
</dbReference>
<proteinExistence type="inferred from homology"/>
<feature type="coiled-coil region" evidence="15">
    <location>
        <begin position="697"/>
        <end position="743"/>
    </location>
</feature>
<dbReference type="CDD" id="cd17916">
    <property type="entry name" value="DEXHc_UvrB"/>
    <property type="match status" value="1"/>
</dbReference>
<keyword evidence="21" id="KW-1185">Reference proteome</keyword>
<dbReference type="PANTHER" id="PTHR24029:SF0">
    <property type="entry name" value="UVRABC SYSTEM PROTEIN B"/>
    <property type="match status" value="1"/>
</dbReference>
<evidence type="ECO:0000259" key="18">
    <source>
        <dbReference type="PROSITE" id="PS51192"/>
    </source>
</evidence>
<evidence type="ECO:0000256" key="10">
    <source>
        <dbReference type="ARBA" id="ARBA00023236"/>
    </source>
</evidence>
<dbReference type="GO" id="GO:0009381">
    <property type="term" value="F:excinuclease ABC activity"/>
    <property type="evidence" value="ECO:0007669"/>
    <property type="project" value="UniProtKB-UniRule"/>
</dbReference>
<evidence type="ECO:0000256" key="4">
    <source>
        <dbReference type="ARBA" id="ARBA00022741"/>
    </source>
</evidence>
<comment type="subunit">
    <text evidence="11 13 14">Forms a heterotetramer with UvrA during the search for lesions. Interacts with UvrC in an incision complex.</text>
</comment>
<feature type="domain" description="Helicase C-terminal" evidence="19">
    <location>
        <begin position="481"/>
        <end position="647"/>
    </location>
</feature>
<evidence type="ECO:0000259" key="19">
    <source>
        <dbReference type="PROSITE" id="PS51194"/>
    </source>
</evidence>
<evidence type="ECO:0000256" key="5">
    <source>
        <dbReference type="ARBA" id="ARBA00022763"/>
    </source>
</evidence>
<comment type="domain">
    <text evidence="13">The beta-hairpin motif is involved in DNA binding.</text>
</comment>
<dbReference type="GO" id="GO:0016887">
    <property type="term" value="F:ATP hydrolysis activity"/>
    <property type="evidence" value="ECO:0007669"/>
    <property type="project" value="InterPro"/>
</dbReference>
<evidence type="ECO:0000256" key="16">
    <source>
        <dbReference type="SAM" id="MobiDB-lite"/>
    </source>
</evidence>
<comment type="similarity">
    <text evidence="2 13 14">Belongs to the UvrB family.</text>
</comment>
<feature type="domain" description="Helicase ATP-binding" evidence="18">
    <location>
        <begin position="77"/>
        <end position="212"/>
    </location>
</feature>
<dbReference type="FunFam" id="4.10.860.10:FF:000009">
    <property type="entry name" value="UvrABC system protein B"/>
    <property type="match status" value="1"/>
</dbReference>
<organism evidence="20 21">
    <name type="scientific">Amycolatopsis arida</name>
    <dbReference type="NCBI Taxonomy" id="587909"/>
    <lineage>
        <taxon>Bacteria</taxon>
        <taxon>Bacillati</taxon>
        <taxon>Actinomycetota</taxon>
        <taxon>Actinomycetes</taxon>
        <taxon>Pseudonocardiales</taxon>
        <taxon>Pseudonocardiaceae</taxon>
        <taxon>Amycolatopsis</taxon>
    </lineage>
</organism>
<keyword evidence="10 13" id="KW-0742">SOS response</keyword>
<feature type="coiled-coil region" evidence="15">
    <location>
        <begin position="307"/>
        <end position="341"/>
    </location>
</feature>
<evidence type="ECO:0000256" key="11">
    <source>
        <dbReference type="ARBA" id="ARBA00026033"/>
    </source>
</evidence>
<dbReference type="InterPro" id="IPR001650">
    <property type="entry name" value="Helicase_C-like"/>
</dbReference>
<dbReference type="GO" id="GO:0009380">
    <property type="term" value="C:excinuclease repair complex"/>
    <property type="evidence" value="ECO:0007669"/>
    <property type="project" value="InterPro"/>
</dbReference>
<reference evidence="21" key="1">
    <citation type="submission" date="2016-10" db="EMBL/GenBank/DDBJ databases">
        <authorList>
            <person name="Varghese N."/>
            <person name="Submissions S."/>
        </authorList>
    </citation>
    <scope>NUCLEOTIDE SEQUENCE [LARGE SCALE GENOMIC DNA]</scope>
    <source>
        <strain evidence="21">CGMCC 4.5579</strain>
    </source>
</reference>
<dbReference type="Pfam" id="PF17757">
    <property type="entry name" value="UvrB_inter"/>
    <property type="match status" value="1"/>
</dbReference>
<keyword evidence="9 13" id="KW-0234">DNA repair</keyword>
<dbReference type="InterPro" id="IPR036876">
    <property type="entry name" value="UVR_dom_sf"/>
</dbReference>
<comment type="function">
    <text evidence="13">The UvrABC repair system catalyzes the recognition and processing of DNA lesions. A damage recognition complex composed of 2 UvrA and 2 UvrB subunits scans DNA for abnormalities. Upon binding of the UvrA(2)B(2) complex to a putative damaged site, the DNA wraps around one UvrB monomer. DNA wrap is dependent on ATP binding by UvrB and probably causes local melting of the DNA helix, facilitating insertion of UvrB beta-hairpin between the DNA strands. Then UvrB probes one DNA strand for the presence of a lesion. If a lesion is found the UvrA subunits dissociate and the UvrB-DNA preincision complex is formed. This complex is subsequently bound by UvrC and the second UvrB is released. If no lesion is found, the DNA wraps around the other UvrB subunit that will check the other stand for damage.</text>
</comment>
<evidence type="ECO:0000256" key="7">
    <source>
        <dbReference type="ARBA" id="ARBA00022840"/>
    </source>
</evidence>
<feature type="binding site" evidence="13">
    <location>
        <begin position="90"/>
        <end position="97"/>
    </location>
    <ligand>
        <name>ATP</name>
        <dbReference type="ChEBI" id="CHEBI:30616"/>
    </ligand>
</feature>
<evidence type="ECO:0000313" key="21">
    <source>
        <dbReference type="Proteomes" id="UP000198727"/>
    </source>
</evidence>
<dbReference type="InterPro" id="IPR004807">
    <property type="entry name" value="UvrB"/>
</dbReference>
<protein>
    <recommendedName>
        <fullName evidence="12 13">UvrABC system protein B</fullName>
        <shortName evidence="13">Protein UvrB</shortName>
    </recommendedName>
    <alternativeName>
        <fullName evidence="13">Excinuclease ABC subunit B</fullName>
    </alternativeName>
</protein>
<feature type="region of interest" description="Disordered" evidence="16">
    <location>
        <begin position="657"/>
        <end position="693"/>
    </location>
</feature>
<dbReference type="Pfam" id="PF00271">
    <property type="entry name" value="Helicase_C"/>
    <property type="match status" value="1"/>
</dbReference>
<evidence type="ECO:0000259" key="17">
    <source>
        <dbReference type="PROSITE" id="PS50151"/>
    </source>
</evidence>
<dbReference type="SMART" id="SM00487">
    <property type="entry name" value="DEXDc"/>
    <property type="match status" value="1"/>
</dbReference>
<feature type="domain" description="UVR" evidence="17">
    <location>
        <begin position="701"/>
        <end position="736"/>
    </location>
</feature>
<dbReference type="GO" id="GO:0003677">
    <property type="term" value="F:DNA binding"/>
    <property type="evidence" value="ECO:0007669"/>
    <property type="project" value="UniProtKB-UniRule"/>
</dbReference>
<evidence type="ECO:0000256" key="6">
    <source>
        <dbReference type="ARBA" id="ARBA00022769"/>
    </source>
</evidence>
<dbReference type="SUPFAM" id="SSF52540">
    <property type="entry name" value="P-loop containing nucleoside triphosphate hydrolases"/>
    <property type="match status" value="2"/>
</dbReference>
<keyword evidence="15" id="KW-0175">Coiled coil</keyword>
<evidence type="ECO:0000256" key="13">
    <source>
        <dbReference type="HAMAP-Rule" id="MF_00204"/>
    </source>
</evidence>
<evidence type="ECO:0000256" key="14">
    <source>
        <dbReference type="RuleBase" id="RU003587"/>
    </source>
</evidence>
<evidence type="ECO:0000256" key="2">
    <source>
        <dbReference type="ARBA" id="ARBA00008533"/>
    </source>
</evidence>
<dbReference type="PROSITE" id="PS51192">
    <property type="entry name" value="HELICASE_ATP_BIND_1"/>
    <property type="match status" value="1"/>
</dbReference>
<dbReference type="GO" id="GO:0005737">
    <property type="term" value="C:cytoplasm"/>
    <property type="evidence" value="ECO:0007669"/>
    <property type="project" value="UniProtKB-SubCell"/>
</dbReference>
<keyword evidence="5 13" id="KW-0227">DNA damage</keyword>
<evidence type="ECO:0000313" key="20">
    <source>
        <dbReference type="EMBL" id="SFQ67516.1"/>
    </source>
</evidence>
<dbReference type="CDD" id="cd18790">
    <property type="entry name" value="SF2_C_UvrB"/>
    <property type="match status" value="1"/>
</dbReference>
<dbReference type="GO" id="GO:0009432">
    <property type="term" value="P:SOS response"/>
    <property type="evidence" value="ECO:0007669"/>
    <property type="project" value="UniProtKB-UniRule"/>
</dbReference>
<dbReference type="SMART" id="SM00490">
    <property type="entry name" value="HELICc"/>
    <property type="match status" value="1"/>
</dbReference>
<dbReference type="AlphaFoldDB" id="A0A1I6AFM0"/>
<dbReference type="FunFam" id="3.40.50.300:FF:000477">
    <property type="entry name" value="UvrABC system protein B"/>
    <property type="match status" value="1"/>
</dbReference>
<evidence type="ECO:0000256" key="12">
    <source>
        <dbReference type="ARBA" id="ARBA00029504"/>
    </source>
</evidence>
<dbReference type="Gene3D" id="3.40.50.300">
    <property type="entry name" value="P-loop containing nucleotide triphosphate hydrolases"/>
    <property type="match status" value="3"/>
</dbReference>
<dbReference type="PROSITE" id="PS50151">
    <property type="entry name" value="UVR"/>
    <property type="match status" value="1"/>
</dbReference>
<feature type="compositionally biased region" description="Basic and acidic residues" evidence="16">
    <location>
        <begin position="673"/>
        <end position="692"/>
    </location>
</feature>
<dbReference type="NCBIfam" id="TIGR00631">
    <property type="entry name" value="uvrb"/>
    <property type="match status" value="1"/>
</dbReference>
<evidence type="ECO:0000256" key="15">
    <source>
        <dbReference type="SAM" id="Coils"/>
    </source>
</evidence>
<sequence>MRGGRAAPAGDAGHARRELSVVPPTLDLVAFATEHPVLAHSEFRPVSDVVRTDGRFRVVSDYRPAGDQPAAIDGLERRIKAGEKDVVLLGATGTGKSATTAWLIERVQRPTLVMAPNKTLAAQLANELREFFPHNAVEYFVSYYDYYQPEAYVPQTDTYIEKDSSINDDVERLRHSATMNLLSRRDVIVVASVSCIYGLGTPQSYLDRSSKLTVGQEVERDVFLRALVDVQYTRNDLAFARGTFRVRGDTVEIIPAYEELAIRVEFFGDEIDKLYYLHPLTGEIVRDVDEVRIFPATHYVAGPERMEKAIRSIEAELAERLEELERQGRLLEAQRLRMRTTYDIEMMRQVGFCSGIENYSRHIDDRPAGSAPATLIDYFPEDFLLVIDESHVTVPQIGGMYEGDASRKRTLVEHGFRLPSALDNRPLTWEEFTDRIGQTVYLSATPGPYELGQTGGEFVEQVIRPTGLVDPEVVVKPTEGQIDDLVHEIRVRAERDERVLVTTLTKKMAEDLTDYLLELGIRVRYLHSEVDTLRRVELLRQLRSGDFDVLVGINLLREGLDLPEVSLVSILDADKEGFLRSGTSLIQTIGRAARNVSGQVHMYADTITDSMRYAIDETNRRRAKQIAYNTERGLDPQPLRKKIADILDRVYTEAEDSEEVAVGGSGRNASRGKKPEQGDRVRSSGMLVDKDPSTMPRAELADLIQQMTDQMMQAARDLQFELAARLRDEIAELKRELRGMDAAGVK</sequence>
<dbReference type="NCBIfam" id="NF003673">
    <property type="entry name" value="PRK05298.1"/>
    <property type="match status" value="1"/>
</dbReference>
<evidence type="ECO:0000256" key="3">
    <source>
        <dbReference type="ARBA" id="ARBA00022490"/>
    </source>
</evidence>
<evidence type="ECO:0000256" key="1">
    <source>
        <dbReference type="ARBA" id="ARBA00004496"/>
    </source>
</evidence>
<dbReference type="InterPro" id="IPR027417">
    <property type="entry name" value="P-loop_NTPase"/>
</dbReference>